<dbReference type="PROSITE" id="PS50880">
    <property type="entry name" value="TOPRIM"/>
    <property type="match status" value="1"/>
</dbReference>
<dbReference type="Gene3D" id="3.90.580.10">
    <property type="entry name" value="Zinc finger, CHC2-type domain"/>
    <property type="match status" value="1"/>
</dbReference>
<evidence type="ECO:0000256" key="7">
    <source>
        <dbReference type="ARBA" id="ARBA00022771"/>
    </source>
</evidence>
<keyword evidence="3 12" id="KW-0808">Transferase</keyword>
<protein>
    <recommendedName>
        <fullName evidence="12 13">DNA primase</fullName>
        <ecNumber evidence="12">2.7.7.101</ecNumber>
    </recommendedName>
</protein>
<dbReference type="SUPFAM" id="SSF56731">
    <property type="entry name" value="DNA primase core"/>
    <property type="match status" value="1"/>
</dbReference>
<dbReference type="Pfam" id="PF08275">
    <property type="entry name" value="DNAG_N"/>
    <property type="match status" value="1"/>
</dbReference>
<keyword evidence="10 12" id="KW-0238">DNA-binding</keyword>
<keyword evidence="7 12" id="KW-0863">Zinc-finger</keyword>
<dbReference type="InterPro" id="IPR019475">
    <property type="entry name" value="DNA_primase_DnaB-bd"/>
</dbReference>
<dbReference type="InterPro" id="IPR030846">
    <property type="entry name" value="DnaG_bac"/>
</dbReference>
<dbReference type="InterPro" id="IPR013264">
    <property type="entry name" value="DNAG_N"/>
</dbReference>
<keyword evidence="6 12" id="KW-0479">Metal-binding</keyword>
<keyword evidence="4 12" id="KW-0548">Nucleotidyltransferase</keyword>
<evidence type="ECO:0000256" key="10">
    <source>
        <dbReference type="ARBA" id="ARBA00023125"/>
    </source>
</evidence>
<dbReference type="CDD" id="cd03364">
    <property type="entry name" value="TOPRIM_DnaG_primases"/>
    <property type="match status" value="1"/>
</dbReference>
<dbReference type="Pfam" id="PF10410">
    <property type="entry name" value="DnaB_bind"/>
    <property type="match status" value="1"/>
</dbReference>
<dbReference type="SUPFAM" id="SSF48024">
    <property type="entry name" value="N-terminal domain of DnaB helicase"/>
    <property type="match status" value="1"/>
</dbReference>
<dbReference type="Gene3D" id="1.10.860.10">
    <property type="entry name" value="DNAb Helicase, Chain A"/>
    <property type="match status" value="1"/>
</dbReference>
<dbReference type="SMART" id="SM00400">
    <property type="entry name" value="ZnF_CHCC"/>
    <property type="match status" value="1"/>
</dbReference>
<comment type="subunit">
    <text evidence="12">Monomer. Interacts with DnaB.</text>
</comment>
<dbReference type="PANTHER" id="PTHR30313:SF2">
    <property type="entry name" value="DNA PRIMASE"/>
    <property type="match status" value="1"/>
</dbReference>
<dbReference type="InterPro" id="IPR006171">
    <property type="entry name" value="TOPRIM_dom"/>
</dbReference>
<dbReference type="InterPro" id="IPR016136">
    <property type="entry name" value="DNA_helicase_N/primase_C"/>
</dbReference>
<gene>
    <name evidence="12" type="primary">dnaG</name>
    <name evidence="16" type="ORF">H8712_01540</name>
</gene>
<feature type="compositionally biased region" description="Basic and acidic residues" evidence="14">
    <location>
        <begin position="440"/>
        <end position="454"/>
    </location>
</feature>
<evidence type="ECO:0000256" key="4">
    <source>
        <dbReference type="ARBA" id="ARBA00022695"/>
    </source>
</evidence>
<dbReference type="Proteomes" id="UP000661649">
    <property type="component" value="Unassembled WGS sequence"/>
</dbReference>
<evidence type="ECO:0000256" key="8">
    <source>
        <dbReference type="ARBA" id="ARBA00022833"/>
    </source>
</evidence>
<evidence type="ECO:0000256" key="2">
    <source>
        <dbReference type="ARBA" id="ARBA00022515"/>
    </source>
</evidence>
<keyword evidence="1 12" id="KW-0240">DNA-directed RNA polymerase</keyword>
<evidence type="ECO:0000256" key="11">
    <source>
        <dbReference type="ARBA" id="ARBA00023163"/>
    </source>
</evidence>
<organism evidence="16 17">
    <name type="scientific">Blautia stercoris</name>
    <dbReference type="NCBI Taxonomy" id="871664"/>
    <lineage>
        <taxon>Bacteria</taxon>
        <taxon>Bacillati</taxon>
        <taxon>Bacillota</taxon>
        <taxon>Clostridia</taxon>
        <taxon>Lachnospirales</taxon>
        <taxon>Lachnospiraceae</taxon>
        <taxon>Blautia</taxon>
    </lineage>
</organism>
<comment type="similarity">
    <text evidence="12 13">Belongs to the DnaG primase family.</text>
</comment>
<sequence length="596" mass="68757">MYYSDDVIEEVRMKNDIVDVISGYVRLQRKGSSYFGLCPFHNEKSPSFSVSPSKQMYYCFGCGAGGNVFNFIMEYENFTFIEAVKYLADRAGVKLPEQEYSKEARAAADLKTILLEINKKAAAYYYYQLRQETGKKALEYLQKRELSEETIKAFGLGYTGNYSDGLYRYLKSKGYSDQILKEAGLFFFDERQGMKDKFWNRVMFPIMDVNNRVIGFGGRVMGDAQPKYMNSPETKIFDKSRNLYGLNIARRTRKNYLIICEGYMDVISMHQAGFTNAVASLGTALTSGHASLMRRYTKEVLLTYDSDEAGQKAALRGIPILRGAGLRPKVVNLAPYKDPDEFIKAEGMEAFEKRLENAMNYFLFEVQVLEKEYDFNDPESKTEFYRAIAEKLLEFPEELERNNYIESISKKYQILPEDLRRMVNNMALSGRRVTQPKAENLTDRRKARKKESGKEASQKLMLTWLTSYPKMFETISGYITPDDFTTPLYQEVAKLLFAQYEEEHAVNPAKLLNRFTDSEEQKEVTSLFHATLHLEGDEERKQAIRETVCRLKRDSIAYQTSNLAPTDMIGLQKLLEARKRLEEIESGKITLHISFD</sequence>
<dbReference type="InterPro" id="IPR037068">
    <property type="entry name" value="DNA_primase_core_N_sf"/>
</dbReference>
<dbReference type="EC" id="2.7.7.101" evidence="12"/>
<keyword evidence="2 12" id="KW-0639">Primosome</keyword>
<comment type="function">
    <text evidence="12 13">RNA polymerase that catalyzes the synthesis of short RNA molecules used as primers for DNA polymerase during DNA replication.</text>
</comment>
<dbReference type="PIRSF" id="PIRSF002811">
    <property type="entry name" value="DnaG"/>
    <property type="match status" value="1"/>
</dbReference>
<evidence type="ECO:0000256" key="5">
    <source>
        <dbReference type="ARBA" id="ARBA00022705"/>
    </source>
</evidence>
<dbReference type="RefSeq" id="WP_187558324.1">
    <property type="nucleotide sequence ID" value="NZ_JACRTP010000001.1"/>
</dbReference>
<keyword evidence="9" id="KW-0460">Magnesium</keyword>
<dbReference type="NCBIfam" id="TIGR01391">
    <property type="entry name" value="dnaG"/>
    <property type="match status" value="1"/>
</dbReference>
<accession>A0ABR7P7G6</accession>
<dbReference type="InterPro" id="IPR006295">
    <property type="entry name" value="DNA_primase_DnaG"/>
</dbReference>
<reference evidence="16 17" key="1">
    <citation type="submission" date="2020-08" db="EMBL/GenBank/DDBJ databases">
        <title>Genome public.</title>
        <authorList>
            <person name="Liu C."/>
            <person name="Sun Q."/>
        </authorList>
    </citation>
    <scope>NUCLEOTIDE SEQUENCE [LARGE SCALE GENOMIC DNA]</scope>
    <source>
        <strain evidence="16 17">3_YM_SP_D4_24.mj</strain>
    </source>
</reference>
<name>A0ABR7P7G6_9FIRM</name>
<keyword evidence="17" id="KW-1185">Reference proteome</keyword>
<dbReference type="InterPro" id="IPR034151">
    <property type="entry name" value="TOPRIM_DnaG_bac"/>
</dbReference>
<dbReference type="SMART" id="SM00493">
    <property type="entry name" value="TOPRIM"/>
    <property type="match status" value="1"/>
</dbReference>
<keyword evidence="5 12" id="KW-0235">DNA replication</keyword>
<evidence type="ECO:0000313" key="17">
    <source>
        <dbReference type="Proteomes" id="UP000661649"/>
    </source>
</evidence>
<proteinExistence type="inferred from homology"/>
<feature type="zinc finger region" description="CHC2-type" evidence="12">
    <location>
        <begin position="38"/>
        <end position="62"/>
    </location>
</feature>
<evidence type="ECO:0000313" key="16">
    <source>
        <dbReference type="EMBL" id="MBC8627321.1"/>
    </source>
</evidence>
<evidence type="ECO:0000256" key="1">
    <source>
        <dbReference type="ARBA" id="ARBA00022478"/>
    </source>
</evidence>
<dbReference type="SUPFAM" id="SSF57783">
    <property type="entry name" value="Zinc beta-ribbon"/>
    <property type="match status" value="1"/>
</dbReference>
<evidence type="ECO:0000256" key="3">
    <source>
        <dbReference type="ARBA" id="ARBA00022679"/>
    </source>
</evidence>
<evidence type="ECO:0000259" key="15">
    <source>
        <dbReference type="PROSITE" id="PS50880"/>
    </source>
</evidence>
<feature type="region of interest" description="Disordered" evidence="14">
    <location>
        <begin position="432"/>
        <end position="454"/>
    </location>
</feature>
<dbReference type="InterPro" id="IPR036185">
    <property type="entry name" value="DNA_heli_DnaB-like_N_sf"/>
</dbReference>
<evidence type="ECO:0000256" key="9">
    <source>
        <dbReference type="ARBA" id="ARBA00022842"/>
    </source>
</evidence>
<dbReference type="Pfam" id="PF01807">
    <property type="entry name" value="Zn_ribbon_DnaG"/>
    <property type="match status" value="1"/>
</dbReference>
<feature type="domain" description="Toprim" evidence="15">
    <location>
        <begin position="255"/>
        <end position="336"/>
    </location>
</feature>
<dbReference type="HAMAP" id="MF_00974">
    <property type="entry name" value="DNA_primase_DnaG"/>
    <property type="match status" value="1"/>
</dbReference>
<keyword evidence="8 12" id="KW-0862">Zinc</keyword>
<dbReference type="InterPro" id="IPR036977">
    <property type="entry name" value="DNA_primase_Znf_CHC2"/>
</dbReference>
<comment type="domain">
    <text evidence="12">Contains an N-terminal zinc-binding domain, a central core domain that contains the primase activity, and a C-terminal DnaB-binding domain.</text>
</comment>
<evidence type="ECO:0000256" key="13">
    <source>
        <dbReference type="PIRNR" id="PIRNR002811"/>
    </source>
</evidence>
<evidence type="ECO:0000256" key="12">
    <source>
        <dbReference type="HAMAP-Rule" id="MF_00974"/>
    </source>
</evidence>
<dbReference type="Gene3D" id="3.90.980.10">
    <property type="entry name" value="DNA primase, catalytic core, N-terminal domain"/>
    <property type="match status" value="1"/>
</dbReference>
<dbReference type="Gene3D" id="3.40.1360.10">
    <property type="match status" value="1"/>
</dbReference>
<evidence type="ECO:0000256" key="6">
    <source>
        <dbReference type="ARBA" id="ARBA00022723"/>
    </source>
</evidence>
<comment type="cofactor">
    <cofactor evidence="12 13">
        <name>Zn(2+)</name>
        <dbReference type="ChEBI" id="CHEBI:29105"/>
    </cofactor>
    <text evidence="12 13">Binds 1 zinc ion per monomer.</text>
</comment>
<keyword evidence="11 12" id="KW-0804">Transcription</keyword>
<dbReference type="InterPro" id="IPR050219">
    <property type="entry name" value="DnaG_primase"/>
</dbReference>
<evidence type="ECO:0000256" key="14">
    <source>
        <dbReference type="SAM" id="MobiDB-lite"/>
    </source>
</evidence>
<dbReference type="InterPro" id="IPR002694">
    <property type="entry name" value="Znf_CHC2"/>
</dbReference>
<dbReference type="EMBL" id="JACRTP010000001">
    <property type="protein sequence ID" value="MBC8627321.1"/>
    <property type="molecule type" value="Genomic_DNA"/>
</dbReference>
<dbReference type="PANTHER" id="PTHR30313">
    <property type="entry name" value="DNA PRIMASE"/>
    <property type="match status" value="1"/>
</dbReference>
<dbReference type="Pfam" id="PF13155">
    <property type="entry name" value="Toprim_2"/>
    <property type="match status" value="1"/>
</dbReference>
<comment type="catalytic activity">
    <reaction evidence="12">
        <text>ssDNA + n NTP = ssDNA/pppN(pN)n-1 hybrid + (n-1) diphosphate.</text>
        <dbReference type="EC" id="2.7.7.101"/>
    </reaction>
</comment>
<comment type="caution">
    <text evidence="16">The sequence shown here is derived from an EMBL/GenBank/DDBJ whole genome shotgun (WGS) entry which is preliminary data.</text>
</comment>